<feature type="chain" id="PRO_5047030974" evidence="1">
    <location>
        <begin position="21"/>
        <end position="314"/>
    </location>
</feature>
<keyword evidence="4" id="KW-1185">Reference proteome</keyword>
<dbReference type="InterPro" id="IPR022742">
    <property type="entry name" value="Hydrolase_4"/>
</dbReference>
<evidence type="ECO:0000256" key="1">
    <source>
        <dbReference type="SAM" id="SignalP"/>
    </source>
</evidence>
<evidence type="ECO:0000313" key="4">
    <source>
        <dbReference type="Proteomes" id="UP001597438"/>
    </source>
</evidence>
<feature type="domain" description="Serine aminopeptidase S33" evidence="2">
    <location>
        <begin position="77"/>
        <end position="274"/>
    </location>
</feature>
<feature type="signal peptide" evidence="1">
    <location>
        <begin position="1"/>
        <end position="20"/>
    </location>
</feature>
<dbReference type="Proteomes" id="UP001597438">
    <property type="component" value="Unassembled WGS sequence"/>
</dbReference>
<gene>
    <name evidence="3" type="ORF">ACFSYS_13575</name>
</gene>
<dbReference type="Pfam" id="PF12146">
    <property type="entry name" value="Hydrolase_4"/>
    <property type="match status" value="1"/>
</dbReference>
<dbReference type="EC" id="3.4.-.-" evidence="3"/>
<organism evidence="3 4">
    <name type="scientific">Christiangramia antarctica</name>
    <dbReference type="NCBI Taxonomy" id="2058158"/>
    <lineage>
        <taxon>Bacteria</taxon>
        <taxon>Pseudomonadati</taxon>
        <taxon>Bacteroidota</taxon>
        <taxon>Flavobacteriia</taxon>
        <taxon>Flavobacteriales</taxon>
        <taxon>Flavobacteriaceae</taxon>
        <taxon>Christiangramia</taxon>
    </lineage>
</organism>
<dbReference type="InterPro" id="IPR053145">
    <property type="entry name" value="AB_hydrolase_Est10"/>
</dbReference>
<evidence type="ECO:0000259" key="2">
    <source>
        <dbReference type="Pfam" id="PF12146"/>
    </source>
</evidence>
<evidence type="ECO:0000313" key="3">
    <source>
        <dbReference type="EMBL" id="MFD2834316.1"/>
    </source>
</evidence>
<keyword evidence="3" id="KW-0378">Hydrolase</keyword>
<dbReference type="RefSeq" id="WP_251739056.1">
    <property type="nucleotide sequence ID" value="NZ_JBHUOJ010000032.1"/>
</dbReference>
<dbReference type="PANTHER" id="PTHR43265:SF1">
    <property type="entry name" value="ESTERASE ESTD"/>
    <property type="match status" value="1"/>
</dbReference>
<dbReference type="SUPFAM" id="SSF53474">
    <property type="entry name" value="alpha/beta-Hydrolases"/>
    <property type="match status" value="1"/>
</dbReference>
<dbReference type="InterPro" id="IPR029058">
    <property type="entry name" value="AB_hydrolase_fold"/>
</dbReference>
<dbReference type="Gene3D" id="3.40.50.1820">
    <property type="entry name" value="alpha/beta hydrolase"/>
    <property type="match status" value="1"/>
</dbReference>
<comment type="caution">
    <text evidence="3">The sequence shown here is derived from an EMBL/GenBank/DDBJ whole genome shotgun (WGS) entry which is preliminary data.</text>
</comment>
<dbReference type="GO" id="GO:0016787">
    <property type="term" value="F:hydrolase activity"/>
    <property type="evidence" value="ECO:0007669"/>
    <property type="project" value="UniProtKB-KW"/>
</dbReference>
<protein>
    <submittedName>
        <fullName evidence="3">Alpha/beta hydrolase family protein</fullName>
        <ecNumber evidence="3">3.4.-.-</ecNumber>
    </submittedName>
</protein>
<dbReference type="PANTHER" id="PTHR43265">
    <property type="entry name" value="ESTERASE ESTD"/>
    <property type="match status" value="1"/>
</dbReference>
<sequence length="314" mass="35292">MKHTKSYILALLLMSYSLIAQEELNYSEEEISINQFTDGTLTTPADAEATSLIIFVQGSGPTNRDGNQPMGNNDGMKKIARELAEDGIASFRFDKRIFKMNELKLKESDLKFEDFIKDVEDIISYFDENSDFDQLIIAGHSEGSLIGMLAAKKEADAFISLAGAGEPIDNILTEQISKMSPEFGEKTRAALDILKAEGKVANYDPMLESVFRPSVQPYLYSWIQYDPSEEIKELDMPILIINGTSDIQVDVNQAEMLKKANPESQLVILEDMNHVFRSIQSHDALTNTKSYNEPNREIHPQLVETISTFVKSME</sequence>
<proteinExistence type="predicted"/>
<accession>A0ABW5X5U6</accession>
<dbReference type="EMBL" id="JBHUOJ010000032">
    <property type="protein sequence ID" value="MFD2834316.1"/>
    <property type="molecule type" value="Genomic_DNA"/>
</dbReference>
<keyword evidence="1" id="KW-0732">Signal</keyword>
<reference evidence="4" key="1">
    <citation type="journal article" date="2019" name="Int. J. Syst. Evol. Microbiol.">
        <title>The Global Catalogue of Microorganisms (GCM) 10K type strain sequencing project: providing services to taxonomists for standard genome sequencing and annotation.</title>
        <authorList>
            <consortium name="The Broad Institute Genomics Platform"/>
            <consortium name="The Broad Institute Genome Sequencing Center for Infectious Disease"/>
            <person name="Wu L."/>
            <person name="Ma J."/>
        </authorList>
    </citation>
    <scope>NUCLEOTIDE SEQUENCE [LARGE SCALE GENOMIC DNA]</scope>
    <source>
        <strain evidence="4">KCTC 52925</strain>
    </source>
</reference>
<name>A0ABW5X5U6_9FLAO</name>